<organism evidence="2 3">
    <name type="scientific">Diaporthe vaccinii</name>
    <dbReference type="NCBI Taxonomy" id="105482"/>
    <lineage>
        <taxon>Eukaryota</taxon>
        <taxon>Fungi</taxon>
        <taxon>Dikarya</taxon>
        <taxon>Ascomycota</taxon>
        <taxon>Pezizomycotina</taxon>
        <taxon>Sordariomycetes</taxon>
        <taxon>Sordariomycetidae</taxon>
        <taxon>Diaporthales</taxon>
        <taxon>Diaporthaceae</taxon>
        <taxon>Diaporthe</taxon>
        <taxon>Diaporthe eres species complex</taxon>
    </lineage>
</organism>
<accession>A0ABR4F0D8</accession>
<gene>
    <name evidence="2" type="ORF">FJTKL_04262</name>
</gene>
<evidence type="ECO:0008006" key="4">
    <source>
        <dbReference type="Google" id="ProtNLM"/>
    </source>
</evidence>
<sequence>MCDQGYRRSARLRSHYPSVARVESVASFRLSVPQSRPTASLFQRALVILRPSAHTHTPKKKKPNQKKKNPLIPRI</sequence>
<keyword evidence="3" id="KW-1185">Reference proteome</keyword>
<protein>
    <recommendedName>
        <fullName evidence="4">Mating type protein 1-2-1</fullName>
    </recommendedName>
</protein>
<proteinExistence type="predicted"/>
<feature type="compositionally biased region" description="Basic residues" evidence="1">
    <location>
        <begin position="56"/>
        <end position="69"/>
    </location>
</feature>
<evidence type="ECO:0000313" key="3">
    <source>
        <dbReference type="Proteomes" id="UP001600888"/>
    </source>
</evidence>
<dbReference type="EMBL" id="JBAWTH010000017">
    <property type="protein sequence ID" value="KAL2288150.1"/>
    <property type="molecule type" value="Genomic_DNA"/>
</dbReference>
<feature type="region of interest" description="Disordered" evidence="1">
    <location>
        <begin position="51"/>
        <end position="75"/>
    </location>
</feature>
<evidence type="ECO:0000256" key="1">
    <source>
        <dbReference type="SAM" id="MobiDB-lite"/>
    </source>
</evidence>
<dbReference type="Proteomes" id="UP001600888">
    <property type="component" value="Unassembled WGS sequence"/>
</dbReference>
<reference evidence="2 3" key="1">
    <citation type="submission" date="2024-03" db="EMBL/GenBank/DDBJ databases">
        <title>A high-quality draft genome sequence of Diaporthe vaccinii, a causative agent of upright dieback and viscid rot disease in cranberry plants.</title>
        <authorList>
            <person name="Sarrasin M."/>
            <person name="Lang B.F."/>
            <person name="Burger G."/>
        </authorList>
    </citation>
    <scope>NUCLEOTIDE SEQUENCE [LARGE SCALE GENOMIC DNA]</scope>
    <source>
        <strain evidence="2 3">IS7</strain>
    </source>
</reference>
<name>A0ABR4F0D8_9PEZI</name>
<evidence type="ECO:0000313" key="2">
    <source>
        <dbReference type="EMBL" id="KAL2288150.1"/>
    </source>
</evidence>
<comment type="caution">
    <text evidence="2">The sequence shown here is derived from an EMBL/GenBank/DDBJ whole genome shotgun (WGS) entry which is preliminary data.</text>
</comment>